<organism evidence="1 2">
    <name type="scientific">Thalassobellus suaedae</name>
    <dbReference type="NCBI Taxonomy" id="3074124"/>
    <lineage>
        <taxon>Bacteria</taxon>
        <taxon>Pseudomonadati</taxon>
        <taxon>Bacteroidota</taxon>
        <taxon>Flavobacteriia</taxon>
        <taxon>Flavobacteriales</taxon>
        <taxon>Flavobacteriaceae</taxon>
        <taxon>Thalassobellus</taxon>
    </lineage>
</organism>
<dbReference type="RefSeq" id="WP_415867085.1">
    <property type="nucleotide sequence ID" value="NZ_CP134537.1"/>
</dbReference>
<accession>A0ABY9XY54</accession>
<dbReference type="Proteomes" id="UP001302806">
    <property type="component" value="Chromosome"/>
</dbReference>
<sequence>MDFKKFEFKATVSEKFDEHPVRGNKIHLKNGPELIVDRELFDKLKIGDSIIKKTDSDSLFFKTDFGLIIDDYNGFKRKKYLKSLK</sequence>
<protein>
    <submittedName>
        <fullName evidence="1">Uncharacterized protein</fullName>
    </submittedName>
</protein>
<proteinExistence type="predicted"/>
<dbReference type="EMBL" id="CP134537">
    <property type="protein sequence ID" value="WNH10864.1"/>
    <property type="molecule type" value="Genomic_DNA"/>
</dbReference>
<evidence type="ECO:0000313" key="2">
    <source>
        <dbReference type="Proteomes" id="UP001302806"/>
    </source>
</evidence>
<reference evidence="1 2" key="1">
    <citation type="submission" date="2023-09" db="EMBL/GenBank/DDBJ databases">
        <title>Thalassobella suaedae gen. nov., sp. nov., a marine bacterium of the family Flavobacteriaceae isolated from a halophyte Suaeda japonica.</title>
        <authorList>
            <person name="Lee S.Y."/>
            <person name="Hwang C.Y."/>
        </authorList>
    </citation>
    <scope>NUCLEOTIDE SEQUENCE [LARGE SCALE GENOMIC DNA]</scope>
    <source>
        <strain evidence="1 2">HL-DH14</strain>
    </source>
</reference>
<evidence type="ECO:0000313" key="1">
    <source>
        <dbReference type="EMBL" id="WNH10864.1"/>
    </source>
</evidence>
<gene>
    <name evidence="1" type="ORF">RHP51_09615</name>
</gene>
<name>A0ABY9XY54_9FLAO</name>